<evidence type="ECO:0000256" key="1">
    <source>
        <dbReference type="ARBA" id="ARBA00008460"/>
    </source>
</evidence>
<dbReference type="InterPro" id="IPR027471">
    <property type="entry name" value="YbeD-like_sf"/>
</dbReference>
<dbReference type="InterPro" id="IPR007454">
    <property type="entry name" value="UPF0250_YbeD-like"/>
</dbReference>
<dbReference type="PaxDb" id="55529-EKX41460"/>
<organism evidence="2">
    <name type="scientific">Guillardia theta (strain CCMP2712)</name>
    <name type="common">Cryptophyte</name>
    <dbReference type="NCBI Taxonomy" id="905079"/>
    <lineage>
        <taxon>Eukaryota</taxon>
        <taxon>Cryptophyceae</taxon>
        <taxon>Pyrenomonadales</taxon>
        <taxon>Geminigeraceae</taxon>
        <taxon>Guillardia</taxon>
    </lineage>
</organism>
<dbReference type="PANTHER" id="PTHR38036">
    <property type="entry name" value="UPF0250 PROTEIN YBED"/>
    <property type="match status" value="1"/>
</dbReference>
<gene>
    <name evidence="2" type="ORF">GUITHDRAFT_153808</name>
</gene>
<evidence type="ECO:0000313" key="4">
    <source>
        <dbReference type="Proteomes" id="UP000011087"/>
    </source>
</evidence>
<reference evidence="3" key="3">
    <citation type="submission" date="2015-06" db="UniProtKB">
        <authorList>
            <consortium name="EnsemblProtists"/>
        </authorList>
    </citation>
    <scope>IDENTIFICATION</scope>
</reference>
<accession>L1J050</accession>
<evidence type="ECO:0000313" key="2">
    <source>
        <dbReference type="EMBL" id="EKX41460.1"/>
    </source>
</evidence>
<dbReference type="Proteomes" id="UP000011087">
    <property type="component" value="Unassembled WGS sequence"/>
</dbReference>
<dbReference type="EMBL" id="JH993023">
    <property type="protein sequence ID" value="EKX41460.1"/>
    <property type="molecule type" value="Genomic_DNA"/>
</dbReference>
<dbReference type="GeneID" id="17298160"/>
<dbReference type="HOGENOM" id="CLU_1417612_0_0_1"/>
<dbReference type="PANTHER" id="PTHR38036:SF1">
    <property type="entry name" value="UPF0250 PROTEIN YBED"/>
    <property type="match status" value="1"/>
</dbReference>
<reference evidence="4" key="2">
    <citation type="submission" date="2012-11" db="EMBL/GenBank/DDBJ databases">
        <authorList>
            <person name="Kuo A."/>
            <person name="Curtis B.A."/>
            <person name="Tanifuji G."/>
            <person name="Burki F."/>
            <person name="Gruber A."/>
            <person name="Irimia M."/>
            <person name="Maruyama S."/>
            <person name="Arias M.C."/>
            <person name="Ball S.G."/>
            <person name="Gile G.H."/>
            <person name="Hirakawa Y."/>
            <person name="Hopkins J.F."/>
            <person name="Rensing S.A."/>
            <person name="Schmutz J."/>
            <person name="Symeonidi A."/>
            <person name="Elias M."/>
            <person name="Eveleigh R.J."/>
            <person name="Herman E.K."/>
            <person name="Klute M.J."/>
            <person name="Nakayama T."/>
            <person name="Obornik M."/>
            <person name="Reyes-Prieto A."/>
            <person name="Armbrust E.V."/>
            <person name="Aves S.J."/>
            <person name="Beiko R.G."/>
            <person name="Coutinho P."/>
            <person name="Dacks J.B."/>
            <person name="Durnford D.G."/>
            <person name="Fast N.M."/>
            <person name="Green B.R."/>
            <person name="Grisdale C."/>
            <person name="Hempe F."/>
            <person name="Henrissat B."/>
            <person name="Hoppner M.P."/>
            <person name="Ishida K.-I."/>
            <person name="Kim E."/>
            <person name="Koreny L."/>
            <person name="Kroth P.G."/>
            <person name="Liu Y."/>
            <person name="Malik S.-B."/>
            <person name="Maier U.G."/>
            <person name="McRose D."/>
            <person name="Mock T."/>
            <person name="Neilson J.A."/>
            <person name="Onodera N.T."/>
            <person name="Poole A.M."/>
            <person name="Pritham E.J."/>
            <person name="Richards T.A."/>
            <person name="Rocap G."/>
            <person name="Roy S.W."/>
            <person name="Sarai C."/>
            <person name="Schaack S."/>
            <person name="Shirato S."/>
            <person name="Slamovits C.H."/>
            <person name="Spencer D.F."/>
            <person name="Suzuki S."/>
            <person name="Worden A.Z."/>
            <person name="Zauner S."/>
            <person name="Barry K."/>
            <person name="Bell C."/>
            <person name="Bharti A.K."/>
            <person name="Crow J.A."/>
            <person name="Grimwood J."/>
            <person name="Kramer R."/>
            <person name="Lindquist E."/>
            <person name="Lucas S."/>
            <person name="Salamov A."/>
            <person name="McFadden G.I."/>
            <person name="Lane C.E."/>
            <person name="Keeling P.J."/>
            <person name="Gray M.W."/>
            <person name="Grigoriev I.V."/>
            <person name="Archibald J.M."/>
        </authorList>
    </citation>
    <scope>NUCLEOTIDE SEQUENCE</scope>
    <source>
        <strain evidence="4">CCMP2712</strain>
    </source>
</reference>
<evidence type="ECO:0000313" key="3">
    <source>
        <dbReference type="EnsemblProtists" id="EKX41460"/>
    </source>
</evidence>
<dbReference type="OrthoDB" id="2533at2759"/>
<sequence length="192" mass="21759">MLGIGSVRGFRVFKTAGCLAHTFYRNQPRPHLQYQTAKFRCGQVKLDLSKSSDQDRPENKTIVDFESIGAAGNLRLNRDKESPVVDSNVNFAVKKSDEEESGNKPSPGFEQLVEFPCHFQIKVVGYRQGEFVEDILDSVGNVVGVKRSDLAHSYRDKGKWRSITIRVPVESADQLYQVYAAIQKDPRVKYKF</sequence>
<proteinExistence type="inferred from homology"/>
<keyword evidence="4" id="KW-1185">Reference proteome</keyword>
<dbReference type="KEGG" id="gtt:GUITHDRAFT_153808"/>
<dbReference type="EnsemblProtists" id="EKX41460">
    <property type="protein sequence ID" value="EKX41460"/>
    <property type="gene ID" value="GUITHDRAFT_153808"/>
</dbReference>
<comment type="similarity">
    <text evidence="1">Belongs to the UPF0250 family.</text>
</comment>
<dbReference type="eggNOG" id="ENOG502S9SY">
    <property type="taxonomic scope" value="Eukaryota"/>
</dbReference>
<dbReference type="Pfam" id="PF04359">
    <property type="entry name" value="DUF493"/>
    <property type="match status" value="1"/>
</dbReference>
<name>L1J050_GUITC</name>
<dbReference type="SUPFAM" id="SSF117991">
    <property type="entry name" value="YbeD/HP0495-like"/>
    <property type="match status" value="1"/>
</dbReference>
<dbReference type="Gene3D" id="3.30.70.260">
    <property type="match status" value="1"/>
</dbReference>
<protein>
    <submittedName>
        <fullName evidence="2 3">Uncharacterized protein</fullName>
    </submittedName>
</protein>
<dbReference type="AlphaFoldDB" id="L1J050"/>
<dbReference type="RefSeq" id="XP_005828440.1">
    <property type="nucleotide sequence ID" value="XM_005828383.1"/>
</dbReference>
<reference evidence="2 4" key="1">
    <citation type="journal article" date="2012" name="Nature">
        <title>Algal genomes reveal evolutionary mosaicism and the fate of nucleomorphs.</title>
        <authorList>
            <consortium name="DOE Joint Genome Institute"/>
            <person name="Curtis B.A."/>
            <person name="Tanifuji G."/>
            <person name="Burki F."/>
            <person name="Gruber A."/>
            <person name="Irimia M."/>
            <person name="Maruyama S."/>
            <person name="Arias M.C."/>
            <person name="Ball S.G."/>
            <person name="Gile G.H."/>
            <person name="Hirakawa Y."/>
            <person name="Hopkins J.F."/>
            <person name="Kuo A."/>
            <person name="Rensing S.A."/>
            <person name="Schmutz J."/>
            <person name="Symeonidi A."/>
            <person name="Elias M."/>
            <person name="Eveleigh R.J."/>
            <person name="Herman E.K."/>
            <person name="Klute M.J."/>
            <person name="Nakayama T."/>
            <person name="Obornik M."/>
            <person name="Reyes-Prieto A."/>
            <person name="Armbrust E.V."/>
            <person name="Aves S.J."/>
            <person name="Beiko R.G."/>
            <person name="Coutinho P."/>
            <person name="Dacks J.B."/>
            <person name="Durnford D.G."/>
            <person name="Fast N.M."/>
            <person name="Green B.R."/>
            <person name="Grisdale C.J."/>
            <person name="Hempel F."/>
            <person name="Henrissat B."/>
            <person name="Hoppner M.P."/>
            <person name="Ishida K."/>
            <person name="Kim E."/>
            <person name="Koreny L."/>
            <person name="Kroth P.G."/>
            <person name="Liu Y."/>
            <person name="Malik S.B."/>
            <person name="Maier U.G."/>
            <person name="McRose D."/>
            <person name="Mock T."/>
            <person name="Neilson J.A."/>
            <person name="Onodera N.T."/>
            <person name="Poole A.M."/>
            <person name="Pritham E.J."/>
            <person name="Richards T.A."/>
            <person name="Rocap G."/>
            <person name="Roy S.W."/>
            <person name="Sarai C."/>
            <person name="Schaack S."/>
            <person name="Shirato S."/>
            <person name="Slamovits C.H."/>
            <person name="Spencer D.F."/>
            <person name="Suzuki S."/>
            <person name="Worden A.Z."/>
            <person name="Zauner S."/>
            <person name="Barry K."/>
            <person name="Bell C."/>
            <person name="Bharti A.K."/>
            <person name="Crow J.A."/>
            <person name="Grimwood J."/>
            <person name="Kramer R."/>
            <person name="Lindquist E."/>
            <person name="Lucas S."/>
            <person name="Salamov A."/>
            <person name="McFadden G.I."/>
            <person name="Lane C.E."/>
            <person name="Keeling P.J."/>
            <person name="Gray M.W."/>
            <person name="Grigoriev I.V."/>
            <person name="Archibald J.M."/>
        </authorList>
    </citation>
    <scope>NUCLEOTIDE SEQUENCE</scope>
    <source>
        <strain evidence="2 4">CCMP2712</strain>
    </source>
</reference>